<gene>
    <name evidence="4" type="ORF">PHYBLDRAFT_138823</name>
</gene>
<sequence length="224" mass="25077">MSSILIDNVIIWPNTIERTLKITTGFGQPTKSGKQRLKEVIGAIDRKLISIEKPTTANSGDSYVDRKENISMNLTAVCDYKKIFIHIATGSLHDTHVLKLDCLYQDLIHQEPETCLENTYIIADLAYPLLPQLLAQFIAVRGYADDMWELEENEDDDILGNFQDSDNADDTVFGLGEIENTNPIMSERVLNALLAQLKTGGEQRRLTTGETVLRGHSIISAQQE</sequence>
<dbReference type="InterPro" id="IPR027806">
    <property type="entry name" value="HARBI1_dom"/>
</dbReference>
<dbReference type="InParanoid" id="A0A167RB99"/>
<organism evidence="4 5">
    <name type="scientific">Phycomyces blakesleeanus (strain ATCC 8743b / DSM 1359 / FGSC 10004 / NBRC 33097 / NRRL 1555)</name>
    <dbReference type="NCBI Taxonomy" id="763407"/>
    <lineage>
        <taxon>Eukaryota</taxon>
        <taxon>Fungi</taxon>
        <taxon>Fungi incertae sedis</taxon>
        <taxon>Mucoromycota</taxon>
        <taxon>Mucoromycotina</taxon>
        <taxon>Mucoromycetes</taxon>
        <taxon>Mucorales</taxon>
        <taxon>Phycomycetaceae</taxon>
        <taxon>Phycomyces</taxon>
    </lineage>
</organism>
<dbReference type="VEuPathDB" id="FungiDB:PHYBLDRAFT_138823"/>
<evidence type="ECO:0000256" key="1">
    <source>
        <dbReference type="ARBA" id="ARBA00001968"/>
    </source>
</evidence>
<evidence type="ECO:0000313" key="5">
    <source>
        <dbReference type="Proteomes" id="UP000077315"/>
    </source>
</evidence>
<keyword evidence="2" id="KW-0479">Metal-binding</keyword>
<reference evidence="5" key="1">
    <citation type="submission" date="2015-06" db="EMBL/GenBank/DDBJ databases">
        <title>Expansion of signal transduction pathways in fungi by whole-genome duplication.</title>
        <authorList>
            <consortium name="DOE Joint Genome Institute"/>
            <person name="Corrochano L.M."/>
            <person name="Kuo A."/>
            <person name="Marcet-Houben M."/>
            <person name="Polaino S."/>
            <person name="Salamov A."/>
            <person name="Villalobos J.M."/>
            <person name="Alvarez M.I."/>
            <person name="Avalos J."/>
            <person name="Benito E.P."/>
            <person name="Benoit I."/>
            <person name="Burger G."/>
            <person name="Camino L.P."/>
            <person name="Canovas D."/>
            <person name="Cerda-Olmedo E."/>
            <person name="Cheng J.-F."/>
            <person name="Dominguez A."/>
            <person name="Elias M."/>
            <person name="Eslava A.P."/>
            <person name="Glaser F."/>
            <person name="Grimwood J."/>
            <person name="Gutierrez G."/>
            <person name="Heitman J."/>
            <person name="Henrissat B."/>
            <person name="Iturriaga E.A."/>
            <person name="Lang B.F."/>
            <person name="Lavin J.L."/>
            <person name="Lee S."/>
            <person name="Li W."/>
            <person name="Lindquist E."/>
            <person name="Lopez-Garcia S."/>
            <person name="Luque E.M."/>
            <person name="Marcos A.T."/>
            <person name="Martin J."/>
            <person name="McCluskey K."/>
            <person name="Medina H.R."/>
            <person name="Miralles-Duran A."/>
            <person name="Miyazaki A."/>
            <person name="Munoz-Torres E."/>
            <person name="Oguiza J.A."/>
            <person name="Ohm R."/>
            <person name="Olmedo M."/>
            <person name="Orejas M."/>
            <person name="Ortiz-Castellanos L."/>
            <person name="Pisabarro A.G."/>
            <person name="Rodriguez-Romero J."/>
            <person name="Ruiz-Herrera J."/>
            <person name="Ruiz-Vazquez R."/>
            <person name="Sanz C."/>
            <person name="Schackwitz W."/>
            <person name="Schmutz J."/>
            <person name="Shahriari M."/>
            <person name="Shelest E."/>
            <person name="Silva-Franco F."/>
            <person name="Soanes D."/>
            <person name="Syed K."/>
            <person name="Tagua V.G."/>
            <person name="Talbot N.J."/>
            <person name="Thon M."/>
            <person name="De vries R.P."/>
            <person name="Wiebenga A."/>
            <person name="Yadav J.S."/>
            <person name="Braun E.L."/>
            <person name="Baker S."/>
            <person name="Garre V."/>
            <person name="Horwitz B."/>
            <person name="Torres-Martinez S."/>
            <person name="Idnurm A."/>
            <person name="Herrera-Estrella A."/>
            <person name="Gabaldon T."/>
            <person name="Grigoriev I.V."/>
        </authorList>
    </citation>
    <scope>NUCLEOTIDE SEQUENCE [LARGE SCALE GENOMIC DNA]</scope>
    <source>
        <strain evidence="5">NRRL 1555(-)</strain>
    </source>
</reference>
<feature type="domain" description="DDE Tnp4" evidence="3">
    <location>
        <begin position="45"/>
        <end position="134"/>
    </location>
</feature>
<dbReference type="OrthoDB" id="2445244at2759"/>
<evidence type="ECO:0000256" key="2">
    <source>
        <dbReference type="ARBA" id="ARBA00022723"/>
    </source>
</evidence>
<accession>A0A167RB99</accession>
<dbReference type="EMBL" id="KV440971">
    <property type="protein sequence ID" value="OAD81274.1"/>
    <property type="molecule type" value="Genomic_DNA"/>
</dbReference>
<name>A0A167RB99_PHYB8</name>
<keyword evidence="5" id="KW-1185">Reference proteome</keyword>
<dbReference type="AlphaFoldDB" id="A0A167RB99"/>
<dbReference type="Proteomes" id="UP000077315">
    <property type="component" value="Unassembled WGS sequence"/>
</dbReference>
<dbReference type="GeneID" id="28990990"/>
<dbReference type="Pfam" id="PF13359">
    <property type="entry name" value="DDE_Tnp_4"/>
    <property type="match status" value="1"/>
</dbReference>
<proteinExistence type="predicted"/>
<evidence type="ECO:0000259" key="3">
    <source>
        <dbReference type="Pfam" id="PF13359"/>
    </source>
</evidence>
<comment type="cofactor">
    <cofactor evidence="1">
        <name>a divalent metal cation</name>
        <dbReference type="ChEBI" id="CHEBI:60240"/>
    </cofactor>
</comment>
<dbReference type="GO" id="GO:0046872">
    <property type="term" value="F:metal ion binding"/>
    <property type="evidence" value="ECO:0007669"/>
    <property type="project" value="UniProtKB-KW"/>
</dbReference>
<dbReference type="RefSeq" id="XP_018299314.1">
    <property type="nucleotide sequence ID" value="XM_018430084.1"/>
</dbReference>
<dbReference type="STRING" id="763407.A0A167RB99"/>
<protein>
    <recommendedName>
        <fullName evidence="3">DDE Tnp4 domain-containing protein</fullName>
    </recommendedName>
</protein>
<evidence type="ECO:0000313" key="4">
    <source>
        <dbReference type="EMBL" id="OAD81274.1"/>
    </source>
</evidence>